<dbReference type="EMBL" id="JBHSUW010000001">
    <property type="protein sequence ID" value="MFC6505435.1"/>
    <property type="molecule type" value="Genomic_DNA"/>
</dbReference>
<name>A0ABW1Y4G5_STRPL</name>
<dbReference type="InterPro" id="IPR011600">
    <property type="entry name" value="Pept_C14_caspase"/>
</dbReference>
<feature type="compositionally biased region" description="Polar residues" evidence="1">
    <location>
        <begin position="182"/>
        <end position="194"/>
    </location>
</feature>
<reference evidence="4" key="1">
    <citation type="journal article" date="2019" name="Int. J. Syst. Evol. Microbiol.">
        <title>The Global Catalogue of Microorganisms (GCM) 10K type strain sequencing project: providing services to taxonomists for standard genome sequencing and annotation.</title>
        <authorList>
            <consortium name="The Broad Institute Genomics Platform"/>
            <consortium name="The Broad Institute Genome Sequencing Center for Infectious Disease"/>
            <person name="Wu L."/>
            <person name="Ma J."/>
        </authorList>
    </citation>
    <scope>NUCLEOTIDE SEQUENCE [LARGE SCALE GENOMIC DNA]</scope>
    <source>
        <strain evidence="4">JCM 4504</strain>
    </source>
</reference>
<evidence type="ECO:0000313" key="4">
    <source>
        <dbReference type="Proteomes" id="UP001596321"/>
    </source>
</evidence>
<accession>A0ABW1Y4G5</accession>
<dbReference type="Proteomes" id="UP001596321">
    <property type="component" value="Unassembled WGS sequence"/>
</dbReference>
<feature type="domain" description="Peptidase C14 caspase" evidence="2">
    <location>
        <begin position="4"/>
        <end position="107"/>
    </location>
</feature>
<protein>
    <submittedName>
        <fullName evidence="3">Caspase family protein</fullName>
    </submittedName>
</protein>
<dbReference type="Pfam" id="PF00656">
    <property type="entry name" value="Peptidase_C14"/>
    <property type="match status" value="1"/>
</dbReference>
<evidence type="ECO:0000259" key="2">
    <source>
        <dbReference type="Pfam" id="PF00656"/>
    </source>
</evidence>
<comment type="caution">
    <text evidence="3">The sequence shown here is derived from an EMBL/GenBank/DDBJ whole genome shotgun (WGS) entry which is preliminary data.</text>
</comment>
<evidence type="ECO:0000256" key="1">
    <source>
        <dbReference type="SAM" id="MobiDB-lite"/>
    </source>
</evidence>
<organism evidence="3 4">
    <name type="scientific">Streptomyces plicatus</name>
    <dbReference type="NCBI Taxonomy" id="1922"/>
    <lineage>
        <taxon>Bacteria</taxon>
        <taxon>Bacillati</taxon>
        <taxon>Actinomycetota</taxon>
        <taxon>Actinomycetes</taxon>
        <taxon>Kitasatosporales</taxon>
        <taxon>Streptomycetaceae</taxon>
        <taxon>Streptomyces</taxon>
        <taxon>Streptomyces rochei group</taxon>
    </lineage>
</organism>
<dbReference type="Gene3D" id="3.40.50.1460">
    <property type="match status" value="1"/>
</dbReference>
<dbReference type="InterPro" id="IPR029030">
    <property type="entry name" value="Caspase-like_dom_sf"/>
</dbReference>
<evidence type="ECO:0000313" key="3">
    <source>
        <dbReference type="EMBL" id="MFC6505435.1"/>
    </source>
</evidence>
<keyword evidence="4" id="KW-1185">Reference proteome</keyword>
<feature type="region of interest" description="Disordered" evidence="1">
    <location>
        <begin position="135"/>
        <end position="194"/>
    </location>
</feature>
<dbReference type="RefSeq" id="WP_256923343.1">
    <property type="nucleotide sequence ID" value="NZ_JBHSUW010000001.1"/>
</dbReference>
<gene>
    <name evidence="3" type="ORF">ACFQFF_29175</name>
</gene>
<feature type="compositionally biased region" description="Basic residues" evidence="1">
    <location>
        <begin position="166"/>
        <end position="178"/>
    </location>
</feature>
<sequence>MSSQTETDLTADDMRLAIGEFLTACDEDELALLCISGHGVRRVRDGGEFYVVARDTDFDRVAETGVSAGFFDELLEQCVAPQKVVMIDCCRSSGFAVGLRTSDQQPNGAVAKSGEPALLTSRGMMTAGGPLDDLGTRIRPEAGTPPCAEQTRDDKKGAGPPPVRVAGRRGRAGLRWQRRGLPTSNRHYVSSAGA</sequence>
<dbReference type="SUPFAM" id="SSF52129">
    <property type="entry name" value="Caspase-like"/>
    <property type="match status" value="1"/>
</dbReference>
<proteinExistence type="predicted"/>